<sequence>MSVSCSTEQEIHMCLICDEKFEQKGALKIHLLIHTDNVENFDLHPTNTNDHFELIDCKDLLYTNDDNFLLDEINLHKEINKTTSKFKEVHVCSACGKEFRRRDHLNKHNIVHSGERPFVCLVCGKDFTRKDHLKDHCVMHLSNGWSCYFCGRMFSQRCVLRKHEMIHRGVKPFSCKLCDRRFSRKNDLLRHGTSHTGEKTHFCEICCKGFSQKRLLKRHLHVHIRTL</sequence>
<organism evidence="14 15">
    <name type="scientific">Araneus ventricosus</name>
    <name type="common">Orbweaver spider</name>
    <name type="synonym">Epeira ventricosa</name>
    <dbReference type="NCBI Taxonomy" id="182803"/>
    <lineage>
        <taxon>Eukaryota</taxon>
        <taxon>Metazoa</taxon>
        <taxon>Ecdysozoa</taxon>
        <taxon>Arthropoda</taxon>
        <taxon>Chelicerata</taxon>
        <taxon>Arachnida</taxon>
        <taxon>Araneae</taxon>
        <taxon>Araneomorphae</taxon>
        <taxon>Entelegynae</taxon>
        <taxon>Araneoidea</taxon>
        <taxon>Araneidae</taxon>
        <taxon>Araneus</taxon>
    </lineage>
</organism>
<keyword evidence="10" id="KW-0804">Transcription</keyword>
<evidence type="ECO:0000256" key="12">
    <source>
        <dbReference type="PROSITE-ProRule" id="PRU00042"/>
    </source>
</evidence>
<reference evidence="14 15" key="1">
    <citation type="journal article" date="2019" name="Sci. Rep.">
        <title>Orb-weaving spider Araneus ventricosus genome elucidates the spidroin gene catalogue.</title>
        <authorList>
            <person name="Kono N."/>
            <person name="Nakamura H."/>
            <person name="Ohtoshi R."/>
            <person name="Moran D.A.P."/>
            <person name="Shinohara A."/>
            <person name="Yoshida Y."/>
            <person name="Fujiwara M."/>
            <person name="Mori M."/>
            <person name="Tomita M."/>
            <person name="Arakawa K."/>
        </authorList>
    </citation>
    <scope>NUCLEOTIDE SEQUENCE [LARGE SCALE GENOMIC DNA]</scope>
</reference>
<evidence type="ECO:0000256" key="6">
    <source>
        <dbReference type="ARBA" id="ARBA00022771"/>
    </source>
</evidence>
<dbReference type="Gene3D" id="3.30.160.60">
    <property type="entry name" value="Classic Zinc Finger"/>
    <property type="match status" value="6"/>
</dbReference>
<name>A0A4Y2PM75_ARAVE</name>
<dbReference type="OrthoDB" id="8113227at2759"/>
<feature type="domain" description="C2H2-type" evidence="13">
    <location>
        <begin position="145"/>
        <end position="172"/>
    </location>
</feature>
<comment type="subcellular location">
    <subcellularLocation>
        <location evidence="2">Nucleus</location>
    </subcellularLocation>
</comment>
<feature type="domain" description="C2H2-type" evidence="13">
    <location>
        <begin position="173"/>
        <end position="200"/>
    </location>
</feature>
<dbReference type="FunFam" id="3.30.160.60:FF:000446">
    <property type="entry name" value="Zinc finger protein"/>
    <property type="match status" value="1"/>
</dbReference>
<dbReference type="Proteomes" id="UP000499080">
    <property type="component" value="Unassembled WGS sequence"/>
</dbReference>
<keyword evidence="8" id="KW-0805">Transcription regulation</keyword>
<evidence type="ECO:0000256" key="1">
    <source>
        <dbReference type="ARBA" id="ARBA00003767"/>
    </source>
</evidence>
<dbReference type="GO" id="GO:0005634">
    <property type="term" value="C:nucleus"/>
    <property type="evidence" value="ECO:0007669"/>
    <property type="project" value="UniProtKB-SubCell"/>
</dbReference>
<keyword evidence="4" id="KW-0479">Metal-binding</keyword>
<keyword evidence="7" id="KW-0862">Zinc</keyword>
<evidence type="ECO:0000256" key="2">
    <source>
        <dbReference type="ARBA" id="ARBA00004123"/>
    </source>
</evidence>
<evidence type="ECO:0000313" key="14">
    <source>
        <dbReference type="EMBL" id="GBN52182.1"/>
    </source>
</evidence>
<dbReference type="GO" id="GO:0003677">
    <property type="term" value="F:DNA binding"/>
    <property type="evidence" value="ECO:0007669"/>
    <property type="project" value="UniProtKB-KW"/>
</dbReference>
<dbReference type="FunFam" id="3.30.160.60:FF:000771">
    <property type="entry name" value="zinc finger protein 648"/>
    <property type="match status" value="1"/>
</dbReference>
<dbReference type="PROSITE" id="PS00028">
    <property type="entry name" value="ZINC_FINGER_C2H2_1"/>
    <property type="match status" value="6"/>
</dbReference>
<dbReference type="InterPro" id="IPR013087">
    <property type="entry name" value="Znf_C2H2_type"/>
</dbReference>
<evidence type="ECO:0000313" key="15">
    <source>
        <dbReference type="Proteomes" id="UP000499080"/>
    </source>
</evidence>
<dbReference type="PANTHER" id="PTHR24394:SF44">
    <property type="entry name" value="ZINC FINGER PROTEIN 271-LIKE"/>
    <property type="match status" value="1"/>
</dbReference>
<dbReference type="GO" id="GO:0008270">
    <property type="term" value="F:zinc ion binding"/>
    <property type="evidence" value="ECO:0007669"/>
    <property type="project" value="UniProtKB-KW"/>
</dbReference>
<dbReference type="AlphaFoldDB" id="A0A4Y2PM75"/>
<dbReference type="PROSITE" id="PS50157">
    <property type="entry name" value="ZINC_FINGER_C2H2_2"/>
    <property type="match status" value="6"/>
</dbReference>
<proteinExistence type="inferred from homology"/>
<evidence type="ECO:0000256" key="9">
    <source>
        <dbReference type="ARBA" id="ARBA00023125"/>
    </source>
</evidence>
<evidence type="ECO:0000256" key="11">
    <source>
        <dbReference type="ARBA" id="ARBA00023242"/>
    </source>
</evidence>
<dbReference type="SMART" id="SM00355">
    <property type="entry name" value="ZnF_C2H2"/>
    <property type="match status" value="6"/>
</dbReference>
<comment type="caution">
    <text evidence="14">The sequence shown here is derived from an EMBL/GenBank/DDBJ whole genome shotgun (WGS) entry which is preliminary data.</text>
</comment>
<feature type="domain" description="C2H2-type" evidence="13">
    <location>
        <begin position="12"/>
        <end position="39"/>
    </location>
</feature>
<evidence type="ECO:0000256" key="5">
    <source>
        <dbReference type="ARBA" id="ARBA00022737"/>
    </source>
</evidence>
<dbReference type="Pfam" id="PF00096">
    <property type="entry name" value="zf-C2H2"/>
    <property type="match status" value="4"/>
</dbReference>
<comment type="similarity">
    <text evidence="3">Belongs to the krueppel C2H2-type zinc-finger protein family.</text>
</comment>
<evidence type="ECO:0000259" key="13">
    <source>
        <dbReference type="PROSITE" id="PS50157"/>
    </source>
</evidence>
<evidence type="ECO:0000256" key="3">
    <source>
        <dbReference type="ARBA" id="ARBA00006991"/>
    </source>
</evidence>
<dbReference type="SUPFAM" id="SSF57667">
    <property type="entry name" value="beta-beta-alpha zinc fingers"/>
    <property type="match status" value="4"/>
</dbReference>
<keyword evidence="9" id="KW-0238">DNA-binding</keyword>
<dbReference type="FunFam" id="3.30.160.60:FF:000340">
    <property type="entry name" value="zinc finger protein 473 isoform X1"/>
    <property type="match status" value="1"/>
</dbReference>
<gene>
    <name evidence="14" type="primary">ZNF431_0</name>
    <name evidence="14" type="ORF">AVEN_275719_1</name>
</gene>
<keyword evidence="11" id="KW-0539">Nucleus</keyword>
<dbReference type="EMBL" id="BGPR01011620">
    <property type="protein sequence ID" value="GBN52182.1"/>
    <property type="molecule type" value="Genomic_DNA"/>
</dbReference>
<evidence type="ECO:0000256" key="8">
    <source>
        <dbReference type="ARBA" id="ARBA00023015"/>
    </source>
</evidence>
<dbReference type="InterPro" id="IPR036236">
    <property type="entry name" value="Znf_C2H2_sf"/>
</dbReference>
<feature type="domain" description="C2H2-type" evidence="13">
    <location>
        <begin position="90"/>
        <end position="117"/>
    </location>
</feature>
<evidence type="ECO:0000256" key="7">
    <source>
        <dbReference type="ARBA" id="ARBA00022833"/>
    </source>
</evidence>
<evidence type="ECO:0000256" key="4">
    <source>
        <dbReference type="ARBA" id="ARBA00022723"/>
    </source>
</evidence>
<keyword evidence="5" id="KW-0677">Repeat</keyword>
<evidence type="ECO:0000256" key="10">
    <source>
        <dbReference type="ARBA" id="ARBA00023163"/>
    </source>
</evidence>
<dbReference type="PANTHER" id="PTHR24394">
    <property type="entry name" value="ZINC FINGER PROTEIN"/>
    <property type="match status" value="1"/>
</dbReference>
<keyword evidence="15" id="KW-1185">Reference proteome</keyword>
<protein>
    <submittedName>
        <fullName evidence="14">Zinc finger protein 431</fullName>
    </submittedName>
</protein>
<dbReference type="FunFam" id="3.30.160.60:FF:001156">
    <property type="entry name" value="Zinc finger protein 407"/>
    <property type="match status" value="1"/>
</dbReference>
<feature type="domain" description="C2H2-type" evidence="13">
    <location>
        <begin position="201"/>
        <end position="223"/>
    </location>
</feature>
<accession>A0A4Y2PM75</accession>
<feature type="domain" description="C2H2-type" evidence="13">
    <location>
        <begin position="118"/>
        <end position="140"/>
    </location>
</feature>
<dbReference type="GO" id="GO:0000981">
    <property type="term" value="F:DNA-binding transcription factor activity, RNA polymerase II-specific"/>
    <property type="evidence" value="ECO:0007669"/>
    <property type="project" value="TreeGrafter"/>
</dbReference>
<keyword evidence="6 12" id="KW-0863">Zinc-finger</keyword>
<comment type="function">
    <text evidence="1">May be involved in transcriptional regulation.</text>
</comment>